<dbReference type="RefSeq" id="WP_053551047.1">
    <property type="nucleotide sequence ID" value="NZ_CP010802.1"/>
</dbReference>
<dbReference type="Gene3D" id="1.25.40.10">
    <property type="entry name" value="Tetratricopeptide repeat domain"/>
    <property type="match status" value="1"/>
</dbReference>
<dbReference type="OrthoDB" id="9787150at2"/>
<organism evidence="2 3">
    <name type="scientific">Desulfuromonas soudanensis</name>
    <dbReference type="NCBI Taxonomy" id="1603606"/>
    <lineage>
        <taxon>Bacteria</taxon>
        <taxon>Pseudomonadati</taxon>
        <taxon>Thermodesulfobacteriota</taxon>
        <taxon>Desulfuromonadia</taxon>
        <taxon>Desulfuromonadales</taxon>
        <taxon>Desulfuromonadaceae</taxon>
        <taxon>Desulfuromonas</taxon>
    </lineage>
</organism>
<keyword evidence="1" id="KW-0812">Transmembrane</keyword>
<gene>
    <name evidence="2" type="ORF">DSOUD_2236</name>
</gene>
<evidence type="ECO:0000256" key="1">
    <source>
        <dbReference type="SAM" id="Phobius"/>
    </source>
</evidence>
<reference evidence="2 3" key="1">
    <citation type="submission" date="2015-07" db="EMBL/GenBank/DDBJ databases">
        <title>Isolation and Genomic Characterization of a Novel Halophilic Metal-Reducing Deltaproteobacterium from the Deep Subsurface.</title>
        <authorList>
            <person name="Badalamenti J.P."/>
            <person name="Summers Z.M."/>
            <person name="Gralnick J.A."/>
            <person name="Bond D.R."/>
        </authorList>
    </citation>
    <scope>NUCLEOTIDE SEQUENCE [LARGE SCALE GENOMIC DNA]</scope>
    <source>
        <strain evidence="2 3">WTL</strain>
    </source>
</reference>
<dbReference type="Proteomes" id="UP000057158">
    <property type="component" value="Chromosome"/>
</dbReference>
<dbReference type="KEGG" id="des:DSOUD_2236"/>
<evidence type="ECO:0000313" key="3">
    <source>
        <dbReference type="Proteomes" id="UP000057158"/>
    </source>
</evidence>
<dbReference type="PATRIC" id="fig|1603606.3.peg.2416"/>
<evidence type="ECO:0008006" key="4">
    <source>
        <dbReference type="Google" id="ProtNLM"/>
    </source>
</evidence>
<sequence>MFNLAISLLVCALAVVTLYFLAGLNIWYVAIIALIAFAGVYILLMRHVMKKVGDLMEIAQRDIQAGRIEKAVKTLESGYKYGAWQFYVKPQIDAQIGMLLYLRRDFAKAFEFLQKGFVRHWVAMAMLGICYMKRNKTAKMIETFQKATAATKKEPLLWNLYALCLDKVGEKEKAIAAMEKGIKKCGGDEHLEANLQALRVGNRMRMQDYGDMWYQFHLEKPGALIKQQTKAIQGRRKIVRR</sequence>
<feature type="transmembrane region" description="Helical" evidence="1">
    <location>
        <begin position="24"/>
        <end position="44"/>
    </location>
</feature>
<protein>
    <recommendedName>
        <fullName evidence="4">Tetratricopeptide repeat protein</fullName>
    </recommendedName>
</protein>
<evidence type="ECO:0000313" key="2">
    <source>
        <dbReference type="EMBL" id="ALC17000.1"/>
    </source>
</evidence>
<accession>A0A0M4DIH5</accession>
<dbReference type="STRING" id="1603606.DSOUD_2236"/>
<dbReference type="SUPFAM" id="SSF48452">
    <property type="entry name" value="TPR-like"/>
    <property type="match status" value="1"/>
</dbReference>
<dbReference type="EMBL" id="CP010802">
    <property type="protein sequence ID" value="ALC17000.1"/>
    <property type="molecule type" value="Genomic_DNA"/>
</dbReference>
<dbReference type="InterPro" id="IPR011990">
    <property type="entry name" value="TPR-like_helical_dom_sf"/>
</dbReference>
<keyword evidence="1" id="KW-1133">Transmembrane helix</keyword>
<keyword evidence="1" id="KW-0472">Membrane</keyword>
<proteinExistence type="predicted"/>
<name>A0A0M4DIH5_9BACT</name>
<dbReference type="AlphaFoldDB" id="A0A0M4DIH5"/>
<keyword evidence="3" id="KW-1185">Reference proteome</keyword>